<proteinExistence type="predicted"/>
<organism evidence="1 2">
    <name type="scientific">Alkalimonas mucilaginosa</name>
    <dbReference type="NCBI Taxonomy" id="3057676"/>
    <lineage>
        <taxon>Bacteria</taxon>
        <taxon>Pseudomonadati</taxon>
        <taxon>Pseudomonadota</taxon>
        <taxon>Gammaproteobacteria</taxon>
        <taxon>Alkalimonas</taxon>
    </lineage>
</organism>
<sequence>MTELIFHPSVLSEVQAAYTWYEEQATGLGDDFITELESAYKFIKQLPTTWPKLSKNTRRFVLTKFPYAVVYKPDKNTCFVLADMHQSRKPLYWLDRQ</sequence>
<evidence type="ECO:0000313" key="1">
    <source>
        <dbReference type="EMBL" id="MEE2023659.1"/>
    </source>
</evidence>
<evidence type="ECO:0000313" key="2">
    <source>
        <dbReference type="Proteomes" id="UP001339167"/>
    </source>
</evidence>
<name>A0ABU7JD78_9GAMM</name>
<gene>
    <name evidence="1" type="ORF">QWF21_05315</name>
</gene>
<dbReference type="Gene3D" id="3.30.2310.20">
    <property type="entry name" value="RelE-like"/>
    <property type="match status" value="1"/>
</dbReference>
<dbReference type="Proteomes" id="UP001339167">
    <property type="component" value="Unassembled WGS sequence"/>
</dbReference>
<dbReference type="EMBL" id="JAUGZK010000003">
    <property type="protein sequence ID" value="MEE2023659.1"/>
    <property type="molecule type" value="Genomic_DNA"/>
</dbReference>
<dbReference type="RefSeq" id="WP_330087012.1">
    <property type="nucleotide sequence ID" value="NZ_JAUGZK010000003.1"/>
</dbReference>
<accession>A0ABU7JD78</accession>
<protein>
    <submittedName>
        <fullName evidence="1">Type II toxin-antitoxin system RelE/ParE family toxin</fullName>
    </submittedName>
</protein>
<comment type="caution">
    <text evidence="1">The sequence shown here is derived from an EMBL/GenBank/DDBJ whole genome shotgun (WGS) entry which is preliminary data.</text>
</comment>
<reference evidence="1 2" key="1">
    <citation type="submission" date="2023-06" db="EMBL/GenBank/DDBJ databases">
        <title>Alkalimonas sp., MEB004 an alkaliphilic bacterium isolated from Lonar Lake, India.</title>
        <authorList>
            <person name="Joshi A."/>
            <person name="Thite S."/>
        </authorList>
    </citation>
    <scope>NUCLEOTIDE SEQUENCE [LARGE SCALE GENOMIC DNA]</scope>
    <source>
        <strain evidence="1 2">MEB004</strain>
    </source>
</reference>
<keyword evidence="2" id="KW-1185">Reference proteome</keyword>
<dbReference type="InterPro" id="IPR035093">
    <property type="entry name" value="RelE/ParE_toxin_dom_sf"/>
</dbReference>